<dbReference type="InterPro" id="IPR023210">
    <property type="entry name" value="NADP_OxRdtase_dom"/>
</dbReference>
<dbReference type="Pfam" id="PF00248">
    <property type="entry name" value="Aldo_ket_red"/>
    <property type="match status" value="1"/>
</dbReference>
<evidence type="ECO:0000256" key="4">
    <source>
        <dbReference type="SAM" id="SignalP"/>
    </source>
</evidence>
<dbReference type="EMBL" id="KZ678622">
    <property type="protein sequence ID" value="PSR78085.1"/>
    <property type="molecule type" value="Genomic_DNA"/>
</dbReference>
<organism evidence="6 7">
    <name type="scientific">Coniella lustricola</name>
    <dbReference type="NCBI Taxonomy" id="2025994"/>
    <lineage>
        <taxon>Eukaryota</taxon>
        <taxon>Fungi</taxon>
        <taxon>Dikarya</taxon>
        <taxon>Ascomycota</taxon>
        <taxon>Pezizomycotina</taxon>
        <taxon>Sordariomycetes</taxon>
        <taxon>Sordariomycetidae</taxon>
        <taxon>Diaporthales</taxon>
        <taxon>Schizoparmaceae</taxon>
        <taxon>Coniella</taxon>
    </lineage>
</organism>
<dbReference type="Proteomes" id="UP000241462">
    <property type="component" value="Unassembled WGS sequence"/>
</dbReference>
<keyword evidence="7" id="KW-1185">Reference proteome</keyword>
<keyword evidence="2" id="KW-0521">NADP</keyword>
<accession>A0A2T2ZVX9</accession>
<evidence type="ECO:0000256" key="1">
    <source>
        <dbReference type="ARBA" id="ARBA00007905"/>
    </source>
</evidence>
<keyword evidence="3" id="KW-0560">Oxidoreductase</keyword>
<evidence type="ECO:0000256" key="2">
    <source>
        <dbReference type="ARBA" id="ARBA00022857"/>
    </source>
</evidence>
<dbReference type="GO" id="GO:0016616">
    <property type="term" value="F:oxidoreductase activity, acting on the CH-OH group of donors, NAD or NADP as acceptor"/>
    <property type="evidence" value="ECO:0007669"/>
    <property type="project" value="UniProtKB-ARBA"/>
</dbReference>
<dbReference type="STRING" id="2025994.A0A2T2ZVX9"/>
<dbReference type="OrthoDB" id="3934656at2759"/>
<dbReference type="InterPro" id="IPR036812">
    <property type="entry name" value="NAD(P)_OxRdtase_dom_sf"/>
</dbReference>
<sequence length="325" mass="35990">MTPSAALALPRLCFGLGSLMAWAPGHTHPLPTDSYAQVAAALAAGFRHFDCGDLYTNLPSAIRAIRDAGVPRDQLCLSLKLNTYGALKPARRDDMVASAKKVLREFGWDKHDGYLDVALLHFPPRAKGDNLSNREAWAVLEELKDEGLVRVIGVSNWTIDDYESQFAHNDIKHLPQVSEYELNPHLLFDPKFKARAAFEREHGIVPKYYGILTPVTDRLAKRSASPHLLATLDELSIETGLTPHEILLLWASQLDISGTSPIITTSTSNAERAKRLVQLLGDTNQDDDDSGKSGLDKSVYERLEHAAGQDGYEGKTFYLHPHMNK</sequence>
<evidence type="ECO:0000259" key="5">
    <source>
        <dbReference type="Pfam" id="PF00248"/>
    </source>
</evidence>
<evidence type="ECO:0000313" key="6">
    <source>
        <dbReference type="EMBL" id="PSR78085.1"/>
    </source>
</evidence>
<evidence type="ECO:0000313" key="7">
    <source>
        <dbReference type="Proteomes" id="UP000241462"/>
    </source>
</evidence>
<feature type="chain" id="PRO_5015741151" evidence="4">
    <location>
        <begin position="28"/>
        <end position="325"/>
    </location>
</feature>
<name>A0A2T2ZVX9_9PEZI</name>
<dbReference type="InterPro" id="IPR020471">
    <property type="entry name" value="AKR"/>
</dbReference>
<dbReference type="Gene3D" id="3.20.20.100">
    <property type="entry name" value="NADP-dependent oxidoreductase domain"/>
    <property type="match status" value="1"/>
</dbReference>
<dbReference type="AlphaFoldDB" id="A0A2T2ZVX9"/>
<keyword evidence="4" id="KW-0732">Signal</keyword>
<comment type="similarity">
    <text evidence="1">Belongs to the aldo/keto reductase family.</text>
</comment>
<gene>
    <name evidence="6" type="ORF">BD289DRAFT_444433</name>
</gene>
<reference evidence="6 7" key="1">
    <citation type="journal article" date="2018" name="Mycol. Prog.">
        <title>Coniella lustricola, a new species from submerged detritus.</title>
        <authorList>
            <person name="Raudabaugh D.B."/>
            <person name="Iturriaga T."/>
            <person name="Carver A."/>
            <person name="Mondo S."/>
            <person name="Pangilinan J."/>
            <person name="Lipzen A."/>
            <person name="He G."/>
            <person name="Amirebrahimi M."/>
            <person name="Grigoriev I.V."/>
            <person name="Miller A.N."/>
        </authorList>
    </citation>
    <scope>NUCLEOTIDE SEQUENCE [LARGE SCALE GENOMIC DNA]</scope>
    <source>
        <strain evidence="6 7">B22-T-1</strain>
    </source>
</reference>
<protein>
    <submittedName>
        <fullName evidence="6">NADP-dependent oxidoreductase domain-containing protein</fullName>
    </submittedName>
</protein>
<proteinExistence type="inferred from homology"/>
<dbReference type="PANTHER" id="PTHR43827">
    <property type="entry name" value="2,5-DIKETO-D-GLUCONIC ACID REDUCTASE"/>
    <property type="match status" value="1"/>
</dbReference>
<dbReference type="PANTHER" id="PTHR43827:SF3">
    <property type="entry name" value="NADP-DEPENDENT OXIDOREDUCTASE DOMAIN-CONTAINING PROTEIN"/>
    <property type="match status" value="1"/>
</dbReference>
<feature type="signal peptide" evidence="4">
    <location>
        <begin position="1"/>
        <end position="27"/>
    </location>
</feature>
<dbReference type="PRINTS" id="PR00069">
    <property type="entry name" value="ALDKETRDTASE"/>
</dbReference>
<evidence type="ECO:0000256" key="3">
    <source>
        <dbReference type="ARBA" id="ARBA00023002"/>
    </source>
</evidence>
<feature type="domain" description="NADP-dependent oxidoreductase" evidence="5">
    <location>
        <begin position="12"/>
        <end position="278"/>
    </location>
</feature>
<dbReference type="InParanoid" id="A0A2T2ZVX9"/>
<dbReference type="SUPFAM" id="SSF51430">
    <property type="entry name" value="NAD(P)-linked oxidoreductase"/>
    <property type="match status" value="1"/>
</dbReference>